<evidence type="ECO:0000313" key="7">
    <source>
        <dbReference type="Proteomes" id="UP000531151"/>
    </source>
</evidence>
<evidence type="ECO:0000256" key="4">
    <source>
        <dbReference type="ARBA" id="ARBA00023288"/>
    </source>
</evidence>
<protein>
    <recommendedName>
        <fullName evidence="2">Dymeclin</fullName>
    </recommendedName>
</protein>
<evidence type="ECO:0000313" key="6">
    <source>
        <dbReference type="EMBL" id="NWH66965.1"/>
    </source>
</evidence>
<comment type="caution">
    <text evidence="6">The sequence shown here is derived from an EMBL/GenBank/DDBJ whole genome shotgun (WGS) entry which is preliminary data.</text>
</comment>
<organism evidence="6 7">
    <name type="scientific">Geococcyx californianus</name>
    <name type="common">Greater roadrunner</name>
    <name type="synonym">Saurothera californiana</name>
    <dbReference type="NCBI Taxonomy" id="8947"/>
    <lineage>
        <taxon>Eukaryota</taxon>
        <taxon>Metazoa</taxon>
        <taxon>Chordata</taxon>
        <taxon>Craniata</taxon>
        <taxon>Vertebrata</taxon>
        <taxon>Euteleostomi</taxon>
        <taxon>Archelosauria</taxon>
        <taxon>Archosauria</taxon>
        <taxon>Dinosauria</taxon>
        <taxon>Saurischia</taxon>
        <taxon>Theropoda</taxon>
        <taxon>Coelurosauria</taxon>
        <taxon>Aves</taxon>
        <taxon>Neognathae</taxon>
        <taxon>Neoaves</taxon>
        <taxon>Otidimorphae</taxon>
        <taxon>Cuculiformes</taxon>
        <taxon>Neomorphidae</taxon>
        <taxon>Geococcyx</taxon>
    </lineage>
</organism>
<gene>
    <name evidence="6" type="primary">Dym</name>
    <name evidence="6" type="ORF">GEOCAL_R09258</name>
</gene>
<dbReference type="Pfam" id="PF09742">
    <property type="entry name" value="Dymeclin"/>
    <property type="match status" value="1"/>
</dbReference>
<evidence type="ECO:0000256" key="3">
    <source>
        <dbReference type="ARBA" id="ARBA00022707"/>
    </source>
</evidence>
<evidence type="ECO:0000256" key="5">
    <source>
        <dbReference type="SAM" id="Phobius"/>
    </source>
</evidence>
<proteinExistence type="inferred from homology"/>
<dbReference type="PANTHER" id="PTHR12895">
    <property type="entry name" value="DYMECLIN"/>
    <property type="match status" value="1"/>
</dbReference>
<keyword evidence="5" id="KW-1133">Transmembrane helix</keyword>
<evidence type="ECO:0000256" key="2">
    <source>
        <dbReference type="ARBA" id="ARBA00015736"/>
    </source>
</evidence>
<comment type="similarity">
    <text evidence="1">Belongs to the dymeclin family.</text>
</comment>
<dbReference type="InterPro" id="IPR019142">
    <property type="entry name" value="Dymeclin"/>
</dbReference>
<accession>A0A7K4JNV9</accession>
<dbReference type="GO" id="GO:0005794">
    <property type="term" value="C:Golgi apparatus"/>
    <property type="evidence" value="ECO:0007669"/>
    <property type="project" value="TreeGrafter"/>
</dbReference>
<sequence length="78" mass="9034">ISYFPHLVEKNPQTGNLGSLIKIFLSRTKELKTSAECQNHLFIWQSHNALFIICCLLKVLIFLIKRKQQAHTVSIHEC</sequence>
<dbReference type="OrthoDB" id="10253409at2759"/>
<feature type="non-terminal residue" evidence="6">
    <location>
        <position position="78"/>
    </location>
</feature>
<name>A0A7K4JNV9_GEOCA</name>
<keyword evidence="7" id="KW-1185">Reference proteome</keyword>
<dbReference type="Proteomes" id="UP000531151">
    <property type="component" value="Unassembled WGS sequence"/>
</dbReference>
<dbReference type="PANTHER" id="PTHR12895:SF9">
    <property type="entry name" value="DYMECLIN"/>
    <property type="match status" value="1"/>
</dbReference>
<evidence type="ECO:0000256" key="1">
    <source>
        <dbReference type="ARBA" id="ARBA00010603"/>
    </source>
</evidence>
<keyword evidence="4" id="KW-0449">Lipoprotein</keyword>
<dbReference type="EMBL" id="VWPV01032309">
    <property type="protein sequence ID" value="NWH66965.1"/>
    <property type="molecule type" value="Genomic_DNA"/>
</dbReference>
<keyword evidence="5" id="KW-0812">Transmembrane</keyword>
<feature type="non-terminal residue" evidence="6">
    <location>
        <position position="1"/>
    </location>
</feature>
<dbReference type="GO" id="GO:0007030">
    <property type="term" value="P:Golgi organization"/>
    <property type="evidence" value="ECO:0007669"/>
    <property type="project" value="TreeGrafter"/>
</dbReference>
<feature type="transmembrane region" description="Helical" evidence="5">
    <location>
        <begin position="42"/>
        <end position="64"/>
    </location>
</feature>
<keyword evidence="5" id="KW-0472">Membrane</keyword>
<dbReference type="AlphaFoldDB" id="A0A7K4JNV9"/>
<keyword evidence="3" id="KW-0519">Myristate</keyword>
<reference evidence="6 7" key="1">
    <citation type="submission" date="2019-09" db="EMBL/GenBank/DDBJ databases">
        <title>Bird 10,000 Genomes (B10K) Project - Family phase.</title>
        <authorList>
            <person name="Zhang G."/>
        </authorList>
    </citation>
    <scope>NUCLEOTIDE SEQUENCE [LARGE SCALE GENOMIC DNA]</scope>
    <source>
        <strain evidence="6">B10K-CU-031-07</strain>
        <tissue evidence="6">Muscle</tissue>
    </source>
</reference>